<gene>
    <name evidence="2" type="ORF">OKA104_LOCUS36841</name>
    <name evidence="1" type="ORF">VCS650_LOCUS41773</name>
</gene>
<protein>
    <submittedName>
        <fullName evidence="1">Uncharacterized protein</fullName>
    </submittedName>
</protein>
<proteinExistence type="predicted"/>
<comment type="caution">
    <text evidence="1">The sequence shown here is derived from an EMBL/GenBank/DDBJ whole genome shotgun (WGS) entry which is preliminary data.</text>
</comment>
<reference evidence="1" key="1">
    <citation type="submission" date="2021-02" db="EMBL/GenBank/DDBJ databases">
        <authorList>
            <person name="Nowell W R."/>
        </authorList>
    </citation>
    <scope>NUCLEOTIDE SEQUENCE</scope>
</reference>
<dbReference type="EMBL" id="CAJNON010001925">
    <property type="protein sequence ID" value="CAF1492306.1"/>
    <property type="molecule type" value="Genomic_DNA"/>
</dbReference>
<dbReference type="AlphaFoldDB" id="A0A815SRJ3"/>
<evidence type="ECO:0000313" key="3">
    <source>
        <dbReference type="Proteomes" id="UP000663891"/>
    </source>
</evidence>
<evidence type="ECO:0000313" key="2">
    <source>
        <dbReference type="EMBL" id="CAF4123090.1"/>
    </source>
</evidence>
<accession>A0A815SRJ3</accession>
<dbReference type="Proteomes" id="UP000663881">
    <property type="component" value="Unassembled WGS sequence"/>
</dbReference>
<dbReference type="Proteomes" id="UP000663891">
    <property type="component" value="Unassembled WGS sequence"/>
</dbReference>
<name>A0A815SRJ3_9BILA</name>
<dbReference type="OrthoDB" id="10131340at2759"/>
<sequence>MKWYDPEEYGCNLQLMTTCRDTPPIQTMSQETCLGEIIGNLPLSSCVTIPLPPSPFFVRSLRDNLYVTSSPESLHCLKIPQSEYSIIRHQTWNTNEQLVLSPVALVNVTPGYTIACPRFTLVGQPMPSNVPSLVILYNNSLLTNNISVVDVYRYLKENTSWFNTKPGEQRMDALMKRIREPLTVPVTKIFEPYHKWWSLPLSITSRMLIVLGCIVLMIFNEKFAYQLLTDPSLTAIKSIHIETGSPLPTPSTALHCNSMPIQTKSNVFNQQQWQQQGSSHQQHLQPLMPLEFDPSFHQNYHTMHYYPVPLMSLHLPCYHSPSTDSINTQINLYNKWISNHSHRHSKRHRRINRYKFFKSHSTKKFNSKLIHNNNVNPRITATIKKDMKELEEYETPSTIVESSLDIDDIMQNEMIELS</sequence>
<organism evidence="1 3">
    <name type="scientific">Adineta steineri</name>
    <dbReference type="NCBI Taxonomy" id="433720"/>
    <lineage>
        <taxon>Eukaryota</taxon>
        <taxon>Metazoa</taxon>
        <taxon>Spiralia</taxon>
        <taxon>Gnathifera</taxon>
        <taxon>Rotifera</taxon>
        <taxon>Eurotatoria</taxon>
        <taxon>Bdelloidea</taxon>
        <taxon>Adinetida</taxon>
        <taxon>Adinetidae</taxon>
        <taxon>Adineta</taxon>
    </lineage>
</organism>
<evidence type="ECO:0000313" key="1">
    <source>
        <dbReference type="EMBL" id="CAF1492306.1"/>
    </source>
</evidence>
<dbReference type="EMBL" id="CAJOAY010005885">
    <property type="protein sequence ID" value="CAF4123090.1"/>
    <property type="molecule type" value="Genomic_DNA"/>
</dbReference>